<dbReference type="Gene3D" id="1.10.150.290">
    <property type="entry name" value="S-adenosyl-L-methionine-dependent methyltransferases"/>
    <property type="match status" value="1"/>
</dbReference>
<dbReference type="PANTHER" id="PTHR43861">
    <property type="entry name" value="TRANS-ACONITATE 2-METHYLTRANSFERASE-RELATED"/>
    <property type="match status" value="1"/>
</dbReference>
<dbReference type="Proteomes" id="UP000030960">
    <property type="component" value="Unassembled WGS sequence"/>
</dbReference>
<organism evidence="1 2">
    <name type="scientific">Mameliella alba</name>
    <dbReference type="NCBI Taxonomy" id="561184"/>
    <lineage>
        <taxon>Bacteria</taxon>
        <taxon>Pseudomonadati</taxon>
        <taxon>Pseudomonadota</taxon>
        <taxon>Alphaproteobacteria</taxon>
        <taxon>Rhodobacterales</taxon>
        <taxon>Roseobacteraceae</taxon>
        <taxon>Mameliella</taxon>
    </lineage>
</organism>
<evidence type="ECO:0000313" key="2">
    <source>
        <dbReference type="Proteomes" id="UP000030960"/>
    </source>
</evidence>
<dbReference type="RefSeq" id="WP_043142083.1">
    <property type="nucleotide sequence ID" value="NZ_JSUQ01000010.1"/>
</dbReference>
<dbReference type="GO" id="GO:0030798">
    <property type="term" value="F:trans-aconitate 2-methyltransferase activity"/>
    <property type="evidence" value="ECO:0007669"/>
    <property type="project" value="UniProtKB-EC"/>
</dbReference>
<dbReference type="GO" id="GO:0032259">
    <property type="term" value="P:methylation"/>
    <property type="evidence" value="ECO:0007669"/>
    <property type="project" value="UniProtKB-KW"/>
</dbReference>
<dbReference type="PATRIC" id="fig|1515334.3.peg.2639"/>
<sequence>MTTGKTEDDWDPGTYHRFRGYRLLPALDLLARIGPLPVGDVVDLGCGAGDVAPDLHLRFCKTTGARLIGVDSSPAMLEQARRQGVYDRLDERDIAEWRPKKAPALIFSNAALHWIDGHEAILPNLVDCLVPGGVLAVQVPHQNNAPSHRLWRTLAEELCPGQLQDVHLPEVLKPAQYYHLLEGLGEISLWETEYFQKLPPCDEGHPVRRFTEATYARPILRAMPETARARLVAAYDELIPKAYPLSADGGALFPLRRLFFTLTREGRSVPAP</sequence>
<keyword evidence="1" id="KW-0808">Transferase</keyword>
<comment type="caution">
    <text evidence="1">The sequence shown here is derived from an EMBL/GenBank/DDBJ whole genome shotgun (WGS) entry which is preliminary data.</text>
</comment>
<evidence type="ECO:0000313" key="1">
    <source>
        <dbReference type="EMBL" id="KHQ52589.1"/>
    </source>
</evidence>
<dbReference type="STRING" id="561184.SAMN05216376_108225"/>
<keyword evidence="1" id="KW-0489">Methyltransferase</keyword>
<dbReference type="Gene3D" id="3.40.50.150">
    <property type="entry name" value="Vaccinia Virus protein VP39"/>
    <property type="match status" value="1"/>
</dbReference>
<dbReference type="AlphaFoldDB" id="A0A0B3SQ93"/>
<dbReference type="InterPro" id="IPR023149">
    <property type="entry name" value="Trans_acon_MeTrfase_C"/>
</dbReference>
<accession>A0A0B3SQ93</accession>
<reference evidence="1 2" key="1">
    <citation type="submission" date="2014-10" db="EMBL/GenBank/DDBJ databases">
        <title>Genome sequence of Ponticoccus sp. strain UMTAT08 isolated from clonal culture of toxic dinoflagellate Alexandrium tamiyavanichii.</title>
        <authorList>
            <person name="Gan H.Y."/>
            <person name="Muhd D.-D."/>
            <person name="Mohd Noor M.E."/>
            <person name="Yeong Y.S."/>
            <person name="Usup G."/>
        </authorList>
    </citation>
    <scope>NUCLEOTIDE SEQUENCE [LARGE SCALE GENOMIC DNA]</scope>
    <source>
        <strain evidence="1 2">UMTAT08</strain>
    </source>
</reference>
<name>A0A0B3SQ93_9RHOB</name>
<gene>
    <name evidence="1" type="ORF">OA50_02622</name>
</gene>
<dbReference type="OrthoDB" id="9795085at2"/>
<dbReference type="Pfam" id="PF13489">
    <property type="entry name" value="Methyltransf_23"/>
    <property type="match status" value="1"/>
</dbReference>
<proteinExistence type="predicted"/>
<protein>
    <submittedName>
        <fullName evidence="1">Trans-aconitate 2-methyltransferase</fullName>
        <ecNumber evidence="1">2.1.1.144</ecNumber>
    </submittedName>
</protein>
<dbReference type="InterPro" id="IPR029063">
    <property type="entry name" value="SAM-dependent_MTases_sf"/>
</dbReference>
<keyword evidence="2" id="KW-1185">Reference proteome</keyword>
<dbReference type="EC" id="2.1.1.144" evidence="1"/>
<dbReference type="SUPFAM" id="SSF53335">
    <property type="entry name" value="S-adenosyl-L-methionine-dependent methyltransferases"/>
    <property type="match status" value="1"/>
</dbReference>
<dbReference type="PANTHER" id="PTHR43861:SF1">
    <property type="entry name" value="TRANS-ACONITATE 2-METHYLTRANSFERASE"/>
    <property type="match status" value="1"/>
</dbReference>
<dbReference type="CDD" id="cd02440">
    <property type="entry name" value="AdoMet_MTases"/>
    <property type="match status" value="1"/>
</dbReference>
<dbReference type="EMBL" id="JSUQ01000010">
    <property type="protein sequence ID" value="KHQ52589.1"/>
    <property type="molecule type" value="Genomic_DNA"/>
</dbReference>